<dbReference type="PIRSF" id="PIRSF029681">
    <property type="entry name" value="PagL"/>
    <property type="match status" value="1"/>
</dbReference>
<evidence type="ECO:0000256" key="2">
    <source>
        <dbReference type="PIRSR" id="PIRSR029681-2"/>
    </source>
</evidence>
<name>A0A1H3Y7X1_9BURK</name>
<evidence type="ECO:0000313" key="4">
    <source>
        <dbReference type="EMBL" id="SEA07736.1"/>
    </source>
</evidence>
<dbReference type="STRING" id="83784.SAMN05192564_101197"/>
<protein>
    <recommendedName>
        <fullName evidence="1">Lipid A deacylase</fullName>
        <ecNumber evidence="1">3.1.1.77</ecNumber>
    </recommendedName>
    <alternativeName>
        <fullName evidence="1">LPS 3-O-deacylase</fullName>
    </alternativeName>
    <alternativeName>
        <fullName evidence="1">Outer membrane enzyme</fullName>
    </alternativeName>
</protein>
<feature type="signal peptide" evidence="3">
    <location>
        <begin position="1"/>
        <end position="29"/>
    </location>
</feature>
<reference evidence="5" key="1">
    <citation type="submission" date="2016-10" db="EMBL/GenBank/DDBJ databases">
        <authorList>
            <person name="Varghese N."/>
            <person name="Submissions S."/>
        </authorList>
    </citation>
    <scope>NUCLEOTIDE SEQUENCE [LARGE SCALE GENOMIC DNA]</scope>
    <source>
        <strain evidence="5">LMG 24000</strain>
    </source>
</reference>
<dbReference type="RefSeq" id="WP_090527673.1">
    <property type="nucleotide sequence ID" value="NZ_FNRQ01000001.1"/>
</dbReference>
<sequence length="186" mass="20445">MKKNNARPGWALRGAFALALLTFSGLASADQFGIQVAGGMADHHVNKLDLGVVWDPGLTWWEIGGWHFALIGEAHVSWWHSSEGNVHQNTGELGITPVIRFIKSSGWFRPFVEAGAGVRVLTSPTISNSYTLSSAFQFADMAGVGAQFGDRQQYEAGFRFQHLSNASIKEPNPGINFTQLYLQYNF</sequence>
<proteinExistence type="inferred from homology"/>
<keyword evidence="1" id="KW-0472">Membrane</keyword>
<dbReference type="InterPro" id="IPR018550">
    <property type="entry name" value="Lipid-A_deacylase-rel"/>
</dbReference>
<keyword evidence="1" id="KW-0378">Hydrolase</keyword>
<dbReference type="InterPro" id="IPR011250">
    <property type="entry name" value="OMP/PagP_B-barrel"/>
</dbReference>
<dbReference type="EMBL" id="FNRQ01000001">
    <property type="protein sequence ID" value="SEA07736.1"/>
    <property type="molecule type" value="Genomic_DNA"/>
</dbReference>
<keyword evidence="3" id="KW-0732">Signal</keyword>
<dbReference type="AlphaFoldDB" id="A0A1H3Y7X1"/>
<evidence type="ECO:0000256" key="1">
    <source>
        <dbReference type="PIRNR" id="PIRNR029681"/>
    </source>
</evidence>
<dbReference type="Pfam" id="PF09411">
    <property type="entry name" value="PagL"/>
    <property type="match status" value="1"/>
</dbReference>
<keyword evidence="5" id="KW-1185">Reference proteome</keyword>
<dbReference type="GO" id="GO:0050528">
    <property type="term" value="F:acyloxyacyl hydrolase activity"/>
    <property type="evidence" value="ECO:0007669"/>
    <property type="project" value="UniProtKB-EC"/>
</dbReference>
<dbReference type="EC" id="3.1.1.77" evidence="1"/>
<dbReference type="Proteomes" id="UP000198638">
    <property type="component" value="Unassembled WGS sequence"/>
</dbReference>
<dbReference type="Gene3D" id="2.40.160.20">
    <property type="match status" value="1"/>
</dbReference>
<dbReference type="SUPFAM" id="SSF56925">
    <property type="entry name" value="OMPA-like"/>
    <property type="match status" value="1"/>
</dbReference>
<dbReference type="GO" id="GO:0009279">
    <property type="term" value="C:cell outer membrane"/>
    <property type="evidence" value="ECO:0007669"/>
    <property type="project" value="UniProtKB-SubCell"/>
</dbReference>
<feature type="site" description="Critical for activity" evidence="2">
    <location>
        <position position="165"/>
    </location>
</feature>
<evidence type="ECO:0000256" key="3">
    <source>
        <dbReference type="SAM" id="SignalP"/>
    </source>
</evidence>
<keyword evidence="1" id="KW-0998">Cell outer membrane</keyword>
<organism evidence="4 5">
    <name type="scientific">Paraburkholderia sartisoli</name>
    <dbReference type="NCBI Taxonomy" id="83784"/>
    <lineage>
        <taxon>Bacteria</taxon>
        <taxon>Pseudomonadati</taxon>
        <taxon>Pseudomonadota</taxon>
        <taxon>Betaproteobacteria</taxon>
        <taxon>Burkholderiales</taxon>
        <taxon>Burkholderiaceae</taxon>
        <taxon>Paraburkholderia</taxon>
    </lineage>
</organism>
<accession>A0A1H3Y7X1</accession>
<comment type="similarity">
    <text evidence="1">Belongs to the PagL family.</text>
</comment>
<comment type="subunit">
    <text evidence="1">Homodimer.</text>
</comment>
<feature type="chain" id="PRO_5011690901" description="Lipid A deacylase" evidence="3">
    <location>
        <begin position="30"/>
        <end position="186"/>
    </location>
</feature>
<comment type="function">
    <text evidence="1">Has lipid A 3-O-deacylase activity. Hydrolyzes the ester bond at the 3 position of lipid A, a bioactive component of lipopolysaccharide (LPS), thereby releasing the primary fatty acyl moiety.</text>
</comment>
<dbReference type="OrthoDB" id="5297282at2"/>
<gene>
    <name evidence="4" type="ORF">SAMN05192564_101197</name>
</gene>
<comment type="catalytic activity">
    <reaction evidence="1">
        <text>a 3-(acyloxy)acyl derivative of bacterial toxin + H2O = a 3-hydroxyacyl derivative of bacterial toxin + a fatty acid + H(+)</text>
        <dbReference type="Rhea" id="RHEA:12032"/>
        <dbReference type="ChEBI" id="CHEBI:15377"/>
        <dbReference type="ChEBI" id="CHEBI:15378"/>
        <dbReference type="ChEBI" id="CHEBI:28868"/>
        <dbReference type="ChEBI" id="CHEBI:136853"/>
        <dbReference type="ChEBI" id="CHEBI:140675"/>
        <dbReference type="EC" id="3.1.1.77"/>
    </reaction>
</comment>
<comment type="subcellular location">
    <subcellularLocation>
        <location evidence="1">Cell outer membrane</location>
        <topology evidence="1">Multi-pass membrane protein</topology>
    </subcellularLocation>
</comment>
<evidence type="ECO:0000313" key="5">
    <source>
        <dbReference type="Proteomes" id="UP000198638"/>
    </source>
</evidence>